<evidence type="ECO:0000313" key="1">
    <source>
        <dbReference type="EMBL" id="KAH7683567.1"/>
    </source>
</evidence>
<evidence type="ECO:0000313" key="2">
    <source>
        <dbReference type="Proteomes" id="UP000827976"/>
    </source>
</evidence>
<sequence>MDIYYGMSSGTTTSSDHTASTGGSGSWTSQSPIRRRRFPSPSPNAFLGPAFNACASSPKSPVTHLDLDPALLRYTRSRLPDSSESPMSRLKLLPHQLLQLRSPRGGASPLSSIGNLVAGASSAVYKTPVKMEVEEDVLVMDGVLVGENSSSGRARGGGELGSSSSSSGSGGVGNLYKTEICRLWVETGVCRYGSKCQFAHGKEELRGARSVKPKSEGAKHAQATAGSKCRYIPPPIAAALALAAKASTTALVPPREPPSFVWPPTEEEEAVINRVLYGSSQKRRLPVFLEICPS</sequence>
<reference evidence="2" key="1">
    <citation type="journal article" date="2022" name="Nat. Commun.">
        <title>Chromosome evolution and the genetic basis of agronomically important traits in greater yam.</title>
        <authorList>
            <person name="Bredeson J.V."/>
            <person name="Lyons J.B."/>
            <person name="Oniyinde I.O."/>
            <person name="Okereke N.R."/>
            <person name="Kolade O."/>
            <person name="Nnabue I."/>
            <person name="Nwadili C.O."/>
            <person name="Hribova E."/>
            <person name="Parker M."/>
            <person name="Nwogha J."/>
            <person name="Shu S."/>
            <person name="Carlson J."/>
            <person name="Kariba R."/>
            <person name="Muthemba S."/>
            <person name="Knop K."/>
            <person name="Barton G.J."/>
            <person name="Sherwood A.V."/>
            <person name="Lopez-Montes A."/>
            <person name="Asiedu R."/>
            <person name="Jamnadass R."/>
            <person name="Muchugi A."/>
            <person name="Goodstein D."/>
            <person name="Egesi C.N."/>
            <person name="Featherston J."/>
            <person name="Asfaw A."/>
            <person name="Simpson G.G."/>
            <person name="Dolezel J."/>
            <person name="Hendre P.S."/>
            <person name="Van Deynze A."/>
            <person name="Kumar P.L."/>
            <person name="Obidiegwu J.E."/>
            <person name="Bhattacharjee R."/>
            <person name="Rokhsar D.S."/>
        </authorList>
    </citation>
    <scope>NUCLEOTIDE SEQUENCE [LARGE SCALE GENOMIC DNA]</scope>
    <source>
        <strain evidence="2">cv. TDa95/00328</strain>
    </source>
</reference>
<dbReference type="Proteomes" id="UP000827976">
    <property type="component" value="Chromosome 5"/>
</dbReference>
<gene>
    <name evidence="1" type="ORF">IHE45_05G192000</name>
</gene>
<accession>A0ACB7W777</accession>
<protein>
    <submittedName>
        <fullName evidence="1">CCCH zinc finger domain-containing protein</fullName>
    </submittedName>
</protein>
<organism evidence="1 2">
    <name type="scientific">Dioscorea alata</name>
    <name type="common">Purple yam</name>
    <dbReference type="NCBI Taxonomy" id="55571"/>
    <lineage>
        <taxon>Eukaryota</taxon>
        <taxon>Viridiplantae</taxon>
        <taxon>Streptophyta</taxon>
        <taxon>Embryophyta</taxon>
        <taxon>Tracheophyta</taxon>
        <taxon>Spermatophyta</taxon>
        <taxon>Magnoliopsida</taxon>
        <taxon>Liliopsida</taxon>
        <taxon>Dioscoreales</taxon>
        <taxon>Dioscoreaceae</taxon>
        <taxon>Dioscorea</taxon>
    </lineage>
</organism>
<dbReference type="EMBL" id="CM037015">
    <property type="protein sequence ID" value="KAH7683567.1"/>
    <property type="molecule type" value="Genomic_DNA"/>
</dbReference>
<comment type="caution">
    <text evidence="1">The sequence shown here is derived from an EMBL/GenBank/DDBJ whole genome shotgun (WGS) entry which is preliminary data.</text>
</comment>
<name>A0ACB7W777_DIOAL</name>
<keyword evidence="2" id="KW-1185">Reference proteome</keyword>
<proteinExistence type="predicted"/>